<comment type="caution">
    <text evidence="2">The sequence shown here is derived from an EMBL/GenBank/DDBJ whole genome shotgun (WGS) entry which is preliminary data.</text>
</comment>
<dbReference type="Proteomes" id="UP001234602">
    <property type="component" value="Unassembled WGS sequence"/>
</dbReference>
<evidence type="ECO:0000313" key="3">
    <source>
        <dbReference type="Proteomes" id="UP001234602"/>
    </source>
</evidence>
<organism evidence="2 3">
    <name type="scientific">Peribacillus simplex</name>
    <dbReference type="NCBI Taxonomy" id="1478"/>
    <lineage>
        <taxon>Bacteria</taxon>
        <taxon>Bacillati</taxon>
        <taxon>Bacillota</taxon>
        <taxon>Bacilli</taxon>
        <taxon>Bacillales</taxon>
        <taxon>Bacillaceae</taxon>
        <taxon>Peribacillus</taxon>
    </lineage>
</organism>
<evidence type="ECO:0000256" key="1">
    <source>
        <dbReference type="SAM" id="MobiDB-lite"/>
    </source>
</evidence>
<dbReference type="AlphaFoldDB" id="A0AAW7ILU0"/>
<proteinExistence type="predicted"/>
<accession>A0AAW7ILU0</accession>
<feature type="compositionally biased region" description="Polar residues" evidence="1">
    <location>
        <begin position="65"/>
        <end position="74"/>
    </location>
</feature>
<gene>
    <name evidence="2" type="ORF">QUF89_08410</name>
</gene>
<sequence length="100" mass="11302">MSGVEINVRVLQTKKYRQHGVLSIKAKLIGTEGTRLLREKRGQGRPHRREASRRLPDRPRKASAWSGNPYTSPPSEIRSLSADCLQSIDNCDEKAFRSSL</sequence>
<protein>
    <submittedName>
        <fullName evidence="2">Uncharacterized protein</fullName>
    </submittedName>
</protein>
<name>A0AAW7ILU0_9BACI</name>
<reference evidence="2" key="1">
    <citation type="submission" date="2023-06" db="EMBL/GenBank/DDBJ databases">
        <title>Comparative genomics of Bacillaceae isolates and their secondary metabolite potential.</title>
        <authorList>
            <person name="Song L."/>
            <person name="Nielsen L.J."/>
            <person name="Mohite O."/>
            <person name="Xu X."/>
            <person name="Weber T."/>
            <person name="Kovacs A.T."/>
        </authorList>
    </citation>
    <scope>NUCLEOTIDE SEQUENCE</scope>
    <source>
        <strain evidence="2">D8_B_37</strain>
    </source>
</reference>
<dbReference type="EMBL" id="JAUCEY010000008">
    <property type="protein sequence ID" value="MDM5452211.1"/>
    <property type="molecule type" value="Genomic_DNA"/>
</dbReference>
<dbReference type="RefSeq" id="WP_289319772.1">
    <property type="nucleotide sequence ID" value="NZ_JAUCEY010000008.1"/>
</dbReference>
<feature type="region of interest" description="Disordered" evidence="1">
    <location>
        <begin position="35"/>
        <end position="77"/>
    </location>
</feature>
<evidence type="ECO:0000313" key="2">
    <source>
        <dbReference type="EMBL" id="MDM5452211.1"/>
    </source>
</evidence>